<evidence type="ECO:0000256" key="5">
    <source>
        <dbReference type="ARBA" id="ARBA00022840"/>
    </source>
</evidence>
<evidence type="ECO:0000256" key="3">
    <source>
        <dbReference type="ARBA" id="ARBA00012895"/>
    </source>
</evidence>
<dbReference type="EC" id="5.6.2.2" evidence="3"/>
<keyword evidence="6" id="KW-0799">Topoisomerase</keyword>
<evidence type="ECO:0000256" key="8">
    <source>
        <dbReference type="ARBA" id="ARBA00023235"/>
    </source>
</evidence>
<dbReference type="PANTHER" id="PTHR45866">
    <property type="entry name" value="DNA GYRASE/TOPOISOMERASE SUBUNIT B"/>
    <property type="match status" value="1"/>
</dbReference>
<evidence type="ECO:0000256" key="6">
    <source>
        <dbReference type="ARBA" id="ARBA00023029"/>
    </source>
</evidence>
<evidence type="ECO:0000256" key="4">
    <source>
        <dbReference type="ARBA" id="ARBA00022741"/>
    </source>
</evidence>
<feature type="compositionally biased region" description="Basic and acidic residues" evidence="9">
    <location>
        <begin position="76"/>
        <end position="88"/>
    </location>
</feature>
<keyword evidence="8" id="KW-0413">Isomerase</keyword>
<feature type="region of interest" description="Disordered" evidence="9">
    <location>
        <begin position="68"/>
        <end position="88"/>
    </location>
</feature>
<dbReference type="GO" id="GO:0003677">
    <property type="term" value="F:DNA binding"/>
    <property type="evidence" value="ECO:0007669"/>
    <property type="project" value="UniProtKB-KW"/>
</dbReference>
<evidence type="ECO:0000256" key="9">
    <source>
        <dbReference type="SAM" id="MobiDB-lite"/>
    </source>
</evidence>
<comment type="catalytic activity">
    <reaction evidence="1">
        <text>ATP-dependent breakage, passage and rejoining of double-stranded DNA.</text>
        <dbReference type="EC" id="5.6.2.2"/>
    </reaction>
</comment>
<keyword evidence="5 10" id="KW-0067">ATP-binding</keyword>
<dbReference type="Gene3D" id="3.30.565.10">
    <property type="entry name" value="Histidine kinase-like ATPase, C-terminal domain"/>
    <property type="match status" value="1"/>
</dbReference>
<organism evidence="10">
    <name type="scientific">Streptomyces sp. R33</name>
    <dbReference type="NCBI Taxonomy" id="3238629"/>
    <lineage>
        <taxon>Bacteria</taxon>
        <taxon>Bacillati</taxon>
        <taxon>Actinomycetota</taxon>
        <taxon>Actinomycetes</taxon>
        <taxon>Kitasatosporales</taxon>
        <taxon>Streptomycetaceae</taxon>
        <taxon>Streptomyces</taxon>
    </lineage>
</organism>
<dbReference type="AlphaFoldDB" id="A0AB39XVS3"/>
<dbReference type="GO" id="GO:0005524">
    <property type="term" value="F:ATP binding"/>
    <property type="evidence" value="ECO:0007669"/>
    <property type="project" value="UniProtKB-KW"/>
</dbReference>
<evidence type="ECO:0000256" key="2">
    <source>
        <dbReference type="ARBA" id="ARBA00010708"/>
    </source>
</evidence>
<protein>
    <recommendedName>
        <fullName evidence="3">DNA topoisomerase (ATP-hydrolyzing)</fullName>
        <ecNumber evidence="3">5.6.2.2</ecNumber>
    </recommendedName>
</protein>
<reference evidence="10" key="1">
    <citation type="submission" date="2024-08" db="EMBL/GenBank/DDBJ databases">
        <authorList>
            <person name="Yu S.T."/>
        </authorList>
    </citation>
    <scope>NUCLEOTIDE SEQUENCE</scope>
    <source>
        <strain evidence="10">R33</strain>
    </source>
</reference>
<dbReference type="GO" id="GO:0003918">
    <property type="term" value="F:DNA topoisomerase type II (double strand cut, ATP-hydrolyzing) activity"/>
    <property type="evidence" value="ECO:0007669"/>
    <property type="project" value="UniProtKB-EC"/>
</dbReference>
<proteinExistence type="inferred from homology"/>
<evidence type="ECO:0000256" key="7">
    <source>
        <dbReference type="ARBA" id="ARBA00023125"/>
    </source>
</evidence>
<name>A0AB39XVS3_9ACTN</name>
<evidence type="ECO:0000313" key="10">
    <source>
        <dbReference type="EMBL" id="XDV62010.1"/>
    </source>
</evidence>
<keyword evidence="7" id="KW-0238">DNA-binding</keyword>
<comment type="similarity">
    <text evidence="2">Belongs to the type II topoisomerase GyrB family.</text>
</comment>
<dbReference type="PANTHER" id="PTHR45866:SF1">
    <property type="entry name" value="DNA GYRASE SUBUNIT B, MITOCHONDRIAL"/>
    <property type="match status" value="1"/>
</dbReference>
<keyword evidence="4" id="KW-0547">Nucleotide-binding</keyword>
<dbReference type="RefSeq" id="WP_369776734.1">
    <property type="nucleotide sequence ID" value="NZ_CP165727.1"/>
</dbReference>
<dbReference type="InterPro" id="IPR036890">
    <property type="entry name" value="HATPase_C_sf"/>
</dbReference>
<evidence type="ECO:0000256" key="1">
    <source>
        <dbReference type="ARBA" id="ARBA00000185"/>
    </source>
</evidence>
<gene>
    <name evidence="10" type="ORF">AB5J51_03175</name>
</gene>
<dbReference type="SUPFAM" id="SSF55874">
    <property type="entry name" value="ATPase domain of HSP90 chaperone/DNA topoisomerase II/histidine kinase"/>
    <property type="match status" value="1"/>
</dbReference>
<accession>A0AB39XVS3</accession>
<dbReference type="EMBL" id="CP165727">
    <property type="protein sequence ID" value="XDV62010.1"/>
    <property type="molecule type" value="Genomic_DNA"/>
</dbReference>
<sequence>MDISRASWVNTTHDWSGVIDADHLAQIRRSPAEFAPDGPWHLVLEVLAYAADEASSKGGGHSVVVLHPDGSVSVQDDGRGTDTRVDENGRSVKKPVMATKDLRFFDFPRVEVLPDGHPRRGMSVVAALSEWLAHTNRRLNGAWTQRYENGVPVTDLEPVEVDGTTGTLVHFRPDGSLGSVTVPAARDLSRLATVWPHLEVRVDDRRND</sequence>